<feature type="transmembrane region" description="Helical" evidence="4">
    <location>
        <begin position="6"/>
        <end position="26"/>
    </location>
</feature>
<dbReference type="InterPro" id="IPR029150">
    <property type="entry name" value="dCache_3"/>
</dbReference>
<dbReference type="AlphaFoldDB" id="A0A5S4ZNQ7"/>
<dbReference type="CDD" id="cd06225">
    <property type="entry name" value="HAMP"/>
    <property type="match status" value="1"/>
</dbReference>
<dbReference type="GO" id="GO:0004888">
    <property type="term" value="F:transmembrane signaling receptor activity"/>
    <property type="evidence" value="ECO:0007669"/>
    <property type="project" value="InterPro"/>
</dbReference>
<comment type="similarity">
    <text evidence="2">Belongs to the methyl-accepting chemotaxis (MCP) protein family.</text>
</comment>
<dbReference type="GO" id="GO:0007165">
    <property type="term" value="P:signal transduction"/>
    <property type="evidence" value="ECO:0007669"/>
    <property type="project" value="UniProtKB-KW"/>
</dbReference>
<feature type="domain" description="Methyl-accepting transducer" evidence="5">
    <location>
        <begin position="359"/>
        <end position="609"/>
    </location>
</feature>
<evidence type="ECO:0000256" key="2">
    <source>
        <dbReference type="ARBA" id="ARBA00029447"/>
    </source>
</evidence>
<dbReference type="InterPro" id="IPR029151">
    <property type="entry name" value="Sensor-like_sf"/>
</dbReference>
<evidence type="ECO:0000259" key="5">
    <source>
        <dbReference type="PROSITE" id="PS50111"/>
    </source>
</evidence>
<accession>A0A5S4ZNQ7</accession>
<dbReference type="Gene3D" id="1.10.287.950">
    <property type="entry name" value="Methyl-accepting chemotaxis protein"/>
    <property type="match status" value="1"/>
</dbReference>
<sequence length="625" mass="67130">MGKSIRLKIIAPVTLIISLVLLLLIYQDYKSKVHLQLEQEGEKYELVAQRVLADMNNIFNQAKLGLESVAANPEIQEAFARRDRERLQNLTMPIYERVSREGIEQFQFHLAPATSFLRLHAPDQYGDDLSSFRHTVLECNSTGNIVQGLEEGKGGFGFRVVLPVFFQGDQVGSVEYGPGLNATLLEKWQQQMGGDYYIYGKPASGVAWEEQEGLLVATAGEDPYPVSESDINTILSSKETRTIYVDNDRKAALIIPLEDYSGQPVGYIKIINDRSEVIAGMTRELRYMQIQAVIAVLVVLIVTLVITTYITRPLSKLSAVVGAVAGGDLTQPVIRVKSKDEVGVLAEALATMVHNLSDMISNVKGCSRRLADFSQELVSSSEEVSAAVEEVAGTASQVSVASAGGAQDLAGAARESEQVRIMAEEGNQAVQKTVDKIKSIAAAAGNVSRAVHMLSEQSNRIGEIISTITNIADRTNLLALNAAIEAARAGEQGRGFAVVAEDVRKLAEQSAGAANEITLLVKDIQSGVGEAVKAIEHGTAEVSDGVQVAEQAGKALNQIVEAMEKSMGMIKGAAASSQKASEDVQQLSGAAEQIATAIEQVTEAAQNLANMADEMQRGVVKFKIA</sequence>
<dbReference type="Pfam" id="PF00015">
    <property type="entry name" value="MCPsignal"/>
    <property type="match status" value="1"/>
</dbReference>
<dbReference type="CDD" id="cd11386">
    <property type="entry name" value="MCP_signal"/>
    <property type="match status" value="1"/>
</dbReference>
<dbReference type="Pfam" id="PF14827">
    <property type="entry name" value="dCache_3"/>
    <property type="match status" value="1"/>
</dbReference>
<proteinExistence type="inferred from homology"/>
<reference evidence="7 8" key="1">
    <citation type="submission" date="2019-07" db="EMBL/GenBank/DDBJ databases">
        <title>Genomic Encyclopedia of Type Strains, Phase I: the one thousand microbial genomes (KMG-I) project.</title>
        <authorList>
            <person name="Kyrpides N."/>
        </authorList>
    </citation>
    <scope>NUCLEOTIDE SEQUENCE [LARGE SCALE GENOMIC DNA]</scope>
    <source>
        <strain evidence="7 8">DSM 6562</strain>
    </source>
</reference>
<dbReference type="RefSeq" id="WP_166512634.1">
    <property type="nucleotide sequence ID" value="NZ_VNHM01000019.1"/>
</dbReference>
<dbReference type="PANTHER" id="PTHR32089">
    <property type="entry name" value="METHYL-ACCEPTING CHEMOTAXIS PROTEIN MCPB"/>
    <property type="match status" value="1"/>
</dbReference>
<dbReference type="InterPro" id="IPR004089">
    <property type="entry name" value="MCPsignal_dom"/>
</dbReference>
<name>A0A5S4ZNQ7_9FIRM</name>
<dbReference type="SUPFAM" id="SSF58104">
    <property type="entry name" value="Methyl-accepting chemotaxis protein (MCP) signaling domain"/>
    <property type="match status" value="1"/>
</dbReference>
<evidence type="ECO:0000256" key="1">
    <source>
        <dbReference type="ARBA" id="ARBA00023224"/>
    </source>
</evidence>
<feature type="transmembrane region" description="Helical" evidence="4">
    <location>
        <begin position="290"/>
        <end position="310"/>
    </location>
</feature>
<evidence type="ECO:0000259" key="6">
    <source>
        <dbReference type="PROSITE" id="PS50885"/>
    </source>
</evidence>
<dbReference type="GO" id="GO:0016020">
    <property type="term" value="C:membrane"/>
    <property type="evidence" value="ECO:0007669"/>
    <property type="project" value="InterPro"/>
</dbReference>
<dbReference type="SUPFAM" id="SSF103190">
    <property type="entry name" value="Sensory domain-like"/>
    <property type="match status" value="1"/>
</dbReference>
<gene>
    <name evidence="7" type="ORF">LX24_02697</name>
</gene>
<keyword evidence="4" id="KW-1133">Transmembrane helix</keyword>
<evidence type="ECO:0000313" key="8">
    <source>
        <dbReference type="Proteomes" id="UP000323166"/>
    </source>
</evidence>
<dbReference type="PROSITE" id="PS50111">
    <property type="entry name" value="CHEMOTAXIS_TRANSDUC_2"/>
    <property type="match status" value="1"/>
</dbReference>
<evidence type="ECO:0000313" key="7">
    <source>
        <dbReference type="EMBL" id="TYO93367.1"/>
    </source>
</evidence>
<keyword evidence="4" id="KW-0812">Transmembrane</keyword>
<evidence type="ECO:0000256" key="3">
    <source>
        <dbReference type="PROSITE-ProRule" id="PRU00284"/>
    </source>
</evidence>
<dbReference type="GO" id="GO:0006935">
    <property type="term" value="P:chemotaxis"/>
    <property type="evidence" value="ECO:0007669"/>
    <property type="project" value="InterPro"/>
</dbReference>
<dbReference type="PROSITE" id="PS50885">
    <property type="entry name" value="HAMP"/>
    <property type="match status" value="1"/>
</dbReference>
<keyword evidence="1 3" id="KW-0807">Transducer</keyword>
<keyword evidence="4" id="KW-0472">Membrane</keyword>
<dbReference type="Pfam" id="PF00672">
    <property type="entry name" value="HAMP"/>
    <property type="match status" value="1"/>
</dbReference>
<dbReference type="Proteomes" id="UP000323166">
    <property type="component" value="Unassembled WGS sequence"/>
</dbReference>
<evidence type="ECO:0000256" key="4">
    <source>
        <dbReference type="SAM" id="Phobius"/>
    </source>
</evidence>
<feature type="domain" description="HAMP" evidence="6">
    <location>
        <begin position="308"/>
        <end position="361"/>
    </location>
</feature>
<comment type="caution">
    <text evidence="7">The sequence shown here is derived from an EMBL/GenBank/DDBJ whole genome shotgun (WGS) entry which is preliminary data.</text>
</comment>
<dbReference type="PRINTS" id="PR00260">
    <property type="entry name" value="CHEMTRNSDUCR"/>
</dbReference>
<dbReference type="EMBL" id="VNHM01000019">
    <property type="protein sequence ID" value="TYO93367.1"/>
    <property type="molecule type" value="Genomic_DNA"/>
</dbReference>
<dbReference type="InterPro" id="IPR004090">
    <property type="entry name" value="Chemotax_Me-accpt_rcpt"/>
</dbReference>
<protein>
    <submittedName>
        <fullName evidence="7">Methyl-accepting chemotaxis protein</fullName>
    </submittedName>
</protein>
<dbReference type="SMART" id="SM00283">
    <property type="entry name" value="MA"/>
    <property type="match status" value="1"/>
</dbReference>
<keyword evidence="8" id="KW-1185">Reference proteome</keyword>
<dbReference type="PANTHER" id="PTHR32089:SF112">
    <property type="entry name" value="LYSOZYME-LIKE PROTEIN-RELATED"/>
    <property type="match status" value="1"/>
</dbReference>
<dbReference type="Gene3D" id="3.30.450.20">
    <property type="entry name" value="PAS domain"/>
    <property type="match status" value="1"/>
</dbReference>
<organism evidence="7 8">
    <name type="scientific">Desulfallas thermosapovorans DSM 6562</name>
    <dbReference type="NCBI Taxonomy" id="1121431"/>
    <lineage>
        <taxon>Bacteria</taxon>
        <taxon>Bacillati</taxon>
        <taxon>Bacillota</taxon>
        <taxon>Clostridia</taxon>
        <taxon>Eubacteriales</taxon>
        <taxon>Desulfallaceae</taxon>
        <taxon>Desulfallas</taxon>
    </lineage>
</organism>
<dbReference type="InterPro" id="IPR003660">
    <property type="entry name" value="HAMP_dom"/>
</dbReference>
<dbReference type="SMART" id="SM00304">
    <property type="entry name" value="HAMP"/>
    <property type="match status" value="1"/>
</dbReference>